<reference evidence="1 2" key="1">
    <citation type="submission" date="2018-09" db="EMBL/GenBank/DDBJ databases">
        <title>Whole genome sequencing of Microbacterium oryzae strain MB-10T.</title>
        <authorList>
            <person name="Das S.K."/>
        </authorList>
    </citation>
    <scope>NUCLEOTIDE SEQUENCE [LARGE SCALE GENOMIC DNA]</scope>
    <source>
        <strain evidence="1 2">MB-10</strain>
    </source>
</reference>
<dbReference type="AlphaFoldDB" id="A0A6I6E3F6"/>
<dbReference type="Proteomes" id="UP000422989">
    <property type="component" value="Chromosome"/>
</dbReference>
<dbReference type="EMBL" id="CP032550">
    <property type="protein sequence ID" value="QGU26351.1"/>
    <property type="molecule type" value="Genomic_DNA"/>
</dbReference>
<organism evidence="1 2">
    <name type="scientific">Microbacterium oryzae</name>
    <dbReference type="NCBI Taxonomy" id="743009"/>
    <lineage>
        <taxon>Bacteria</taxon>
        <taxon>Bacillati</taxon>
        <taxon>Actinomycetota</taxon>
        <taxon>Actinomycetes</taxon>
        <taxon>Micrococcales</taxon>
        <taxon>Microbacteriaceae</taxon>
        <taxon>Microbacterium</taxon>
    </lineage>
</organism>
<evidence type="ECO:0000313" key="1">
    <source>
        <dbReference type="EMBL" id="QGU26351.1"/>
    </source>
</evidence>
<accession>A0A6I6E3F6</accession>
<dbReference type="RefSeq" id="WP_156240741.1">
    <property type="nucleotide sequence ID" value="NZ_BAAAZL010000002.1"/>
</dbReference>
<dbReference type="KEGG" id="moj:D7D94_00560"/>
<dbReference type="OrthoDB" id="3827359at2"/>
<gene>
    <name evidence="1" type="ORF">D7D94_00560</name>
</gene>
<protein>
    <submittedName>
        <fullName evidence="1">Uncharacterized protein</fullName>
    </submittedName>
</protein>
<proteinExistence type="predicted"/>
<name>A0A6I6E3F6_9MICO</name>
<keyword evidence="2" id="KW-1185">Reference proteome</keyword>
<evidence type="ECO:0000313" key="2">
    <source>
        <dbReference type="Proteomes" id="UP000422989"/>
    </source>
</evidence>
<sequence length="206" mass="21740">MRWDRFFEDLEDQLAAEWEAERAALDSEAERLRVSRLQLRTRMVGFAQAAAAALAIDLVDGSLLEAAVTSVGADWVAARPASAPAALAEPSIVLIPLAAIRAVGAAHGELLRSARAPAAESRLAERVTFGFALRDLARRRAGVTIGTAAGRALSGTIDRVGADHLDLALHDADSPRRAAAVTAFRILPFSAVAWVRVSATTGVITP</sequence>